<organism evidence="2 3">
    <name type="scientific">Curtobacterium poinsettiae</name>
    <dbReference type="NCBI Taxonomy" id="159612"/>
    <lineage>
        <taxon>Bacteria</taxon>
        <taxon>Bacillati</taxon>
        <taxon>Actinomycetota</taxon>
        <taxon>Actinomycetes</taxon>
        <taxon>Micrococcales</taxon>
        <taxon>Microbacteriaceae</taxon>
        <taxon>Curtobacterium</taxon>
    </lineage>
</organism>
<dbReference type="RefSeq" id="WP_139179587.1">
    <property type="nucleotide sequence ID" value="NZ_CP104934.1"/>
</dbReference>
<proteinExistence type="predicted"/>
<evidence type="ECO:0008006" key="4">
    <source>
        <dbReference type="Google" id="ProtNLM"/>
    </source>
</evidence>
<sequence>MIPQFLTVPAILAVAAVALVGCAQHDRDDDFLTLSAGEATLSPCTTAAPVSVEQLDTTRLPTCDPLGQVLVFPDGEQLQLPEQQGGGGASSGSSSDTRYSWQSVGNWGLVAARSSADCSEIDEWGNPEALRRVHEAFGTDWACR</sequence>
<comment type="caution">
    <text evidence="2">The sequence shown here is derived from an EMBL/GenBank/DDBJ whole genome shotgun (WGS) entry which is preliminary data.</text>
</comment>
<accession>A0ABT3S1Q8</accession>
<evidence type="ECO:0000313" key="2">
    <source>
        <dbReference type="EMBL" id="MCX2848377.1"/>
    </source>
</evidence>
<protein>
    <recommendedName>
        <fullName evidence="4">DUF3558 domain-containing protein</fullName>
    </recommendedName>
</protein>
<dbReference type="EMBL" id="JAPJDE010000002">
    <property type="protein sequence ID" value="MCX2848377.1"/>
    <property type="molecule type" value="Genomic_DNA"/>
</dbReference>
<evidence type="ECO:0000256" key="1">
    <source>
        <dbReference type="SAM" id="MobiDB-lite"/>
    </source>
</evidence>
<dbReference type="Proteomes" id="UP001207276">
    <property type="component" value="Unassembled WGS sequence"/>
</dbReference>
<feature type="region of interest" description="Disordered" evidence="1">
    <location>
        <begin position="74"/>
        <end position="100"/>
    </location>
</feature>
<gene>
    <name evidence="2" type="ORF">ORG12_06785</name>
</gene>
<keyword evidence="3" id="KW-1185">Reference proteome</keyword>
<evidence type="ECO:0000313" key="3">
    <source>
        <dbReference type="Proteomes" id="UP001207276"/>
    </source>
</evidence>
<reference evidence="2 3" key="1">
    <citation type="submission" date="2022-11" db="EMBL/GenBank/DDBJ databases">
        <title>Taxonomy of Curtobacterium flaccumfaciens.</title>
        <authorList>
            <person name="Osdaghi E."/>
            <person name="Taghavi S.M."/>
            <person name="Hamidizade M."/>
            <person name="Abachi H."/>
            <person name="Fazliarab A."/>
            <person name="Baeyen S."/>
            <person name="Portier P."/>
            <person name="Van Vaerenbergh J."/>
            <person name="Jacques M.-A."/>
        </authorList>
    </citation>
    <scope>NUCLEOTIDE SEQUENCE [LARGE SCALE GENOMIC DNA]</scope>
    <source>
        <strain evidence="2 3">LMG 3715</strain>
    </source>
</reference>
<name>A0ABT3S1Q8_9MICO</name>